<organism evidence="10 11">
    <name type="scientific">Formimonas warabiya</name>
    <dbReference type="NCBI Taxonomy" id="1761012"/>
    <lineage>
        <taxon>Bacteria</taxon>
        <taxon>Bacillati</taxon>
        <taxon>Bacillota</taxon>
        <taxon>Clostridia</taxon>
        <taxon>Eubacteriales</taxon>
        <taxon>Peptococcaceae</taxon>
        <taxon>Candidatus Formimonas</taxon>
    </lineage>
</organism>
<keyword evidence="11" id="KW-1185">Reference proteome</keyword>
<dbReference type="InterPro" id="IPR017896">
    <property type="entry name" value="4Fe4S_Fe-S-bd"/>
</dbReference>
<dbReference type="PROSITE" id="PS00198">
    <property type="entry name" value="4FE4S_FER_1"/>
    <property type="match status" value="1"/>
</dbReference>
<dbReference type="Pfam" id="PF00037">
    <property type="entry name" value="Fer4"/>
    <property type="match status" value="1"/>
</dbReference>
<keyword evidence="7" id="KW-0408">Iron</keyword>
<dbReference type="PANTHER" id="PTHR43498:SF1">
    <property type="entry name" value="COB--COM HETERODISULFIDE REDUCTASE IRON-SULFUR SUBUNIT A"/>
    <property type="match status" value="1"/>
</dbReference>
<keyword evidence="3" id="KW-0004">4Fe-4S</keyword>
<evidence type="ECO:0000256" key="7">
    <source>
        <dbReference type="ARBA" id="ARBA00023004"/>
    </source>
</evidence>
<evidence type="ECO:0000256" key="5">
    <source>
        <dbReference type="ARBA" id="ARBA00022827"/>
    </source>
</evidence>
<proteinExistence type="inferred from homology"/>
<evidence type="ECO:0000256" key="8">
    <source>
        <dbReference type="ARBA" id="ARBA00023014"/>
    </source>
</evidence>
<dbReference type="GO" id="GO:0016491">
    <property type="term" value="F:oxidoreductase activity"/>
    <property type="evidence" value="ECO:0007669"/>
    <property type="project" value="UniProtKB-KW"/>
</dbReference>
<dbReference type="InterPro" id="IPR017900">
    <property type="entry name" value="4Fe4S_Fe_S_CS"/>
</dbReference>
<protein>
    <submittedName>
        <fullName evidence="10">Heterodisulfide reductase</fullName>
    </submittedName>
</protein>
<dbReference type="AlphaFoldDB" id="A0A3G1KRP4"/>
<evidence type="ECO:0000256" key="2">
    <source>
        <dbReference type="ARBA" id="ARBA00006561"/>
    </source>
</evidence>
<dbReference type="GO" id="GO:0046872">
    <property type="term" value="F:metal ion binding"/>
    <property type="evidence" value="ECO:0007669"/>
    <property type="project" value="UniProtKB-KW"/>
</dbReference>
<dbReference type="Proteomes" id="UP000323521">
    <property type="component" value="Chromosome"/>
</dbReference>
<evidence type="ECO:0000256" key="6">
    <source>
        <dbReference type="ARBA" id="ARBA00023002"/>
    </source>
</evidence>
<dbReference type="SUPFAM" id="SSF51905">
    <property type="entry name" value="FAD/NAD(P)-binding domain"/>
    <property type="match status" value="1"/>
</dbReference>
<dbReference type="KEGG" id="fwa:DCMF_10310"/>
<evidence type="ECO:0000256" key="1">
    <source>
        <dbReference type="ARBA" id="ARBA00001974"/>
    </source>
</evidence>
<dbReference type="InterPro" id="IPR036188">
    <property type="entry name" value="FAD/NAD-bd_sf"/>
</dbReference>
<dbReference type="Gene3D" id="3.30.70.20">
    <property type="match status" value="3"/>
</dbReference>
<dbReference type="Pfam" id="PF12838">
    <property type="entry name" value="Fer4_7"/>
    <property type="match status" value="1"/>
</dbReference>
<dbReference type="PANTHER" id="PTHR43498">
    <property type="entry name" value="FERREDOXIN:COB-COM HETERODISULFIDE REDUCTASE SUBUNIT A"/>
    <property type="match status" value="1"/>
</dbReference>
<gene>
    <name evidence="10" type="ORF">DCMF_10310</name>
</gene>
<evidence type="ECO:0000313" key="10">
    <source>
        <dbReference type="EMBL" id="ATW25110.1"/>
    </source>
</evidence>
<evidence type="ECO:0000256" key="3">
    <source>
        <dbReference type="ARBA" id="ARBA00022485"/>
    </source>
</evidence>
<name>A0A3G1KRP4_FORW1</name>
<feature type="domain" description="4Fe-4S ferredoxin-type" evidence="9">
    <location>
        <begin position="376"/>
        <end position="405"/>
    </location>
</feature>
<feature type="domain" description="4Fe-4S ferredoxin-type" evidence="9">
    <location>
        <begin position="35"/>
        <end position="64"/>
    </location>
</feature>
<comment type="cofactor">
    <cofactor evidence="1">
        <name>FAD</name>
        <dbReference type="ChEBI" id="CHEBI:57692"/>
    </cofactor>
</comment>
<sequence>MVAAAQHPNIEVLTYSEVEEVGGYIGNFEVKIRKKAKYVDYTKCTGCGLCETKCPTKVASEYDLGLGKRPCIYKPFAQAVPNKPVIDPVHCRKLVSGKCGVCAKVCPTGAINYEDQDEIITEAFGAIVMATGFDLFEWEQAYGEYGYGKYPDVISGLHFERMSNAAGPTGGKIVRPSDGKEPKTVVFIKCVGSRDTQKGKEYCSRACCMYTAKHAHQVLDKIPDSQAYVFYMDVRTPGKAYDEFYNRTLEDGAVYLRGRVSKIYPEGDKLICKGEDTLIGKPVTVAADLVVLATAMVPAAGYDKIAGTVGFSIDKDGWFQEAHPKLRPVETHTGGVFLAGACQGPKDIPDTVAQASAAAVKVCGLFSKSEMETDPMISHVNEEKCSGCGMCVPCCPYKAIELKTIKERDHGKTVERKVASVNTGLCQGCGACTAACRPGAIDLQGFTNAQILEEVDALCL</sequence>
<feature type="domain" description="4Fe-4S ferredoxin-type" evidence="9">
    <location>
        <begin position="417"/>
        <end position="446"/>
    </location>
</feature>
<keyword evidence="5" id="KW-0285">Flavoprotein</keyword>
<evidence type="ECO:0000259" key="9">
    <source>
        <dbReference type="PROSITE" id="PS51379"/>
    </source>
</evidence>
<feature type="domain" description="4Fe-4S ferredoxin-type" evidence="9">
    <location>
        <begin position="82"/>
        <end position="116"/>
    </location>
</feature>
<dbReference type="PROSITE" id="PS51379">
    <property type="entry name" value="4FE4S_FER_2"/>
    <property type="match status" value="4"/>
</dbReference>
<keyword evidence="6" id="KW-0560">Oxidoreductase</keyword>
<dbReference type="EMBL" id="CP017634">
    <property type="protein sequence ID" value="ATW25110.1"/>
    <property type="molecule type" value="Genomic_DNA"/>
</dbReference>
<reference evidence="10 11" key="1">
    <citation type="submission" date="2016-10" db="EMBL/GenBank/DDBJ databases">
        <title>Complete Genome Sequence of Peptococcaceae strain DCMF.</title>
        <authorList>
            <person name="Edwards R.J."/>
            <person name="Holland S.I."/>
            <person name="Deshpande N.P."/>
            <person name="Wong Y.K."/>
            <person name="Ertan H."/>
            <person name="Manefield M."/>
            <person name="Russell T.L."/>
            <person name="Lee M.J."/>
        </authorList>
    </citation>
    <scope>NUCLEOTIDE SEQUENCE [LARGE SCALE GENOMIC DNA]</scope>
    <source>
        <strain evidence="10 11">DCMF</strain>
    </source>
</reference>
<dbReference type="InterPro" id="IPR039650">
    <property type="entry name" value="HdrA-like"/>
</dbReference>
<evidence type="ECO:0000313" key="11">
    <source>
        <dbReference type="Proteomes" id="UP000323521"/>
    </source>
</evidence>
<keyword evidence="5" id="KW-0274">FAD</keyword>
<keyword evidence="4" id="KW-0479">Metal-binding</keyword>
<accession>A0A3G1KRP4</accession>
<comment type="similarity">
    <text evidence="2">Belongs to the HdrA family.</text>
</comment>
<dbReference type="SUPFAM" id="SSF54862">
    <property type="entry name" value="4Fe-4S ferredoxins"/>
    <property type="match status" value="1"/>
</dbReference>
<dbReference type="GO" id="GO:0051539">
    <property type="term" value="F:4 iron, 4 sulfur cluster binding"/>
    <property type="evidence" value="ECO:0007669"/>
    <property type="project" value="UniProtKB-KW"/>
</dbReference>
<keyword evidence="8" id="KW-0411">Iron-sulfur</keyword>
<evidence type="ECO:0000256" key="4">
    <source>
        <dbReference type="ARBA" id="ARBA00022723"/>
    </source>
</evidence>